<protein>
    <submittedName>
        <fullName evidence="1">Uncharacterized protein</fullName>
    </submittedName>
</protein>
<proteinExistence type="predicted"/>
<dbReference type="EMBL" id="JAUKUD010000004">
    <property type="protein sequence ID" value="KAK0746443.1"/>
    <property type="molecule type" value="Genomic_DNA"/>
</dbReference>
<accession>A0AA40K593</accession>
<sequence>MGKIFAISQSWENPFSPDSYGEERTAFSARKIGTLVSRLKATCTWWQSMTVTRLSGPSRPTVPRPVGAPARGENGLVDAVSRTFIATLLVPNPVMFVPLRCAPLVPSSAPADLLDGPSIGYCDGAWEWAPPAGRARVRALIDGKEVVDFPRPALCR</sequence>
<name>A0AA40K593_9PEZI</name>
<reference evidence="1" key="1">
    <citation type="submission" date="2023-06" db="EMBL/GenBank/DDBJ databases">
        <title>Genome-scale phylogeny and comparative genomics of the fungal order Sordariales.</title>
        <authorList>
            <consortium name="Lawrence Berkeley National Laboratory"/>
            <person name="Hensen N."/>
            <person name="Bonometti L."/>
            <person name="Westerberg I."/>
            <person name="Brannstrom I.O."/>
            <person name="Guillou S."/>
            <person name="Cros-Aarteil S."/>
            <person name="Calhoun S."/>
            <person name="Haridas S."/>
            <person name="Kuo A."/>
            <person name="Mondo S."/>
            <person name="Pangilinan J."/>
            <person name="Riley R."/>
            <person name="LaButti K."/>
            <person name="Andreopoulos B."/>
            <person name="Lipzen A."/>
            <person name="Chen C."/>
            <person name="Yanf M."/>
            <person name="Daum C."/>
            <person name="Ng V."/>
            <person name="Clum A."/>
            <person name="Steindorff A."/>
            <person name="Ohm R."/>
            <person name="Martin F."/>
            <person name="Silar P."/>
            <person name="Natvig D."/>
            <person name="Lalanne C."/>
            <person name="Gautier V."/>
            <person name="Ament-velasquez S.L."/>
            <person name="Kruys A."/>
            <person name="Hutchinson M.I."/>
            <person name="Powell A.J."/>
            <person name="Barry K."/>
            <person name="Miller A.N."/>
            <person name="Grigoriev I.V."/>
            <person name="Debuchy R."/>
            <person name="Gladieux P."/>
            <person name="Thoren M.H."/>
            <person name="Johannesson H."/>
        </authorList>
    </citation>
    <scope>NUCLEOTIDE SEQUENCE</scope>
    <source>
        <strain evidence="1">SMH3187-1</strain>
    </source>
</reference>
<organism evidence="1 2">
    <name type="scientific">Schizothecium vesticola</name>
    <dbReference type="NCBI Taxonomy" id="314040"/>
    <lineage>
        <taxon>Eukaryota</taxon>
        <taxon>Fungi</taxon>
        <taxon>Dikarya</taxon>
        <taxon>Ascomycota</taxon>
        <taxon>Pezizomycotina</taxon>
        <taxon>Sordariomycetes</taxon>
        <taxon>Sordariomycetidae</taxon>
        <taxon>Sordariales</taxon>
        <taxon>Schizotheciaceae</taxon>
        <taxon>Schizothecium</taxon>
    </lineage>
</organism>
<keyword evidence="2" id="KW-1185">Reference proteome</keyword>
<evidence type="ECO:0000313" key="2">
    <source>
        <dbReference type="Proteomes" id="UP001172155"/>
    </source>
</evidence>
<dbReference type="AlphaFoldDB" id="A0AA40K593"/>
<evidence type="ECO:0000313" key="1">
    <source>
        <dbReference type="EMBL" id="KAK0746443.1"/>
    </source>
</evidence>
<dbReference type="Proteomes" id="UP001172155">
    <property type="component" value="Unassembled WGS sequence"/>
</dbReference>
<comment type="caution">
    <text evidence="1">The sequence shown here is derived from an EMBL/GenBank/DDBJ whole genome shotgun (WGS) entry which is preliminary data.</text>
</comment>
<gene>
    <name evidence="1" type="ORF">B0T18DRAFT_390892</name>
</gene>